<organism evidence="1">
    <name type="scientific">Tanacetum cinerariifolium</name>
    <name type="common">Dalmatian daisy</name>
    <name type="synonym">Chrysanthemum cinerariifolium</name>
    <dbReference type="NCBI Taxonomy" id="118510"/>
    <lineage>
        <taxon>Eukaryota</taxon>
        <taxon>Viridiplantae</taxon>
        <taxon>Streptophyta</taxon>
        <taxon>Embryophyta</taxon>
        <taxon>Tracheophyta</taxon>
        <taxon>Spermatophyta</taxon>
        <taxon>Magnoliopsida</taxon>
        <taxon>eudicotyledons</taxon>
        <taxon>Gunneridae</taxon>
        <taxon>Pentapetalae</taxon>
        <taxon>asterids</taxon>
        <taxon>campanulids</taxon>
        <taxon>Asterales</taxon>
        <taxon>Asteraceae</taxon>
        <taxon>Asteroideae</taxon>
        <taxon>Anthemideae</taxon>
        <taxon>Anthemidinae</taxon>
        <taxon>Tanacetum</taxon>
    </lineage>
</organism>
<sequence>MDLFGFVRQFDPTKMRMGDRELAKREVKLLTWTKGRTVSLNPPASAASGDSSDNIDKLFDEGEVVVEKTKKKQKRKATRDVSSSTLSPKKLKEDYHARLLILAGSLLQPFA</sequence>
<reference evidence="1" key="1">
    <citation type="journal article" date="2019" name="Sci. Rep.">
        <title>Draft genome of Tanacetum cinerariifolium, the natural source of mosquito coil.</title>
        <authorList>
            <person name="Yamashiro T."/>
            <person name="Shiraishi A."/>
            <person name="Satake H."/>
            <person name="Nakayama K."/>
        </authorList>
    </citation>
    <scope>NUCLEOTIDE SEQUENCE</scope>
</reference>
<feature type="non-terminal residue" evidence="1">
    <location>
        <position position="111"/>
    </location>
</feature>
<proteinExistence type="predicted"/>
<evidence type="ECO:0000313" key="1">
    <source>
        <dbReference type="EMBL" id="GFB27201.1"/>
    </source>
</evidence>
<name>A0A699LCB5_TANCI</name>
<comment type="caution">
    <text evidence="1">The sequence shown here is derived from an EMBL/GenBank/DDBJ whole genome shotgun (WGS) entry which is preliminary data.</text>
</comment>
<gene>
    <name evidence="1" type="ORF">Tci_699172</name>
</gene>
<protein>
    <submittedName>
        <fullName evidence="1">Uncharacterized protein</fullName>
    </submittedName>
</protein>
<accession>A0A699LCB5</accession>
<dbReference type="AlphaFoldDB" id="A0A699LCB5"/>
<dbReference type="EMBL" id="BKCJ010590158">
    <property type="protein sequence ID" value="GFB27201.1"/>
    <property type="molecule type" value="Genomic_DNA"/>
</dbReference>